<keyword evidence="3" id="KW-1185">Reference proteome</keyword>
<feature type="region of interest" description="Disordered" evidence="1">
    <location>
        <begin position="1"/>
        <end position="29"/>
    </location>
</feature>
<comment type="caution">
    <text evidence="2">The sequence shown here is derived from an EMBL/GenBank/DDBJ whole genome shotgun (WGS) entry which is preliminary data.</text>
</comment>
<evidence type="ECO:0000313" key="3">
    <source>
        <dbReference type="Proteomes" id="UP000216063"/>
    </source>
</evidence>
<organism evidence="2 3">
    <name type="scientific">Mycolicibacterium sphagni</name>
    <dbReference type="NCBI Taxonomy" id="1786"/>
    <lineage>
        <taxon>Bacteria</taxon>
        <taxon>Bacillati</taxon>
        <taxon>Actinomycetota</taxon>
        <taxon>Actinomycetes</taxon>
        <taxon>Mycobacteriales</taxon>
        <taxon>Mycobacteriaceae</taxon>
        <taxon>Mycolicibacterium</taxon>
    </lineage>
</organism>
<accession>A0A255DXF6</accession>
<dbReference type="AlphaFoldDB" id="A0A255DXF6"/>
<dbReference type="RefSeq" id="WP_094478901.1">
    <property type="nucleotide sequence ID" value="NZ_NOZR01000006.1"/>
</dbReference>
<sequence>MTTAGFPANLPVQWETRSPGPRDEMNEETDVWADPVERKVISYSSRQTVLRDDGHVALDTDQIRMQIPIEGFEWTARDRVTVPGRGQYLVVGIDDGVGFHGWRPGLTLVLKSVTAVV</sequence>
<evidence type="ECO:0000313" key="2">
    <source>
        <dbReference type="EMBL" id="OYN80423.1"/>
    </source>
</evidence>
<dbReference type="EMBL" id="NOZR01000006">
    <property type="protein sequence ID" value="OYN80423.1"/>
    <property type="molecule type" value="Genomic_DNA"/>
</dbReference>
<protein>
    <recommendedName>
        <fullName evidence="4">Head-to-tail stopper</fullName>
    </recommendedName>
</protein>
<evidence type="ECO:0008006" key="4">
    <source>
        <dbReference type="Google" id="ProtNLM"/>
    </source>
</evidence>
<gene>
    <name evidence="2" type="ORF">CG716_09860</name>
</gene>
<proteinExistence type="predicted"/>
<evidence type="ECO:0000256" key="1">
    <source>
        <dbReference type="SAM" id="MobiDB-lite"/>
    </source>
</evidence>
<reference evidence="2 3" key="1">
    <citation type="submission" date="2017-07" db="EMBL/GenBank/DDBJ databases">
        <title>The new phylogeny of genus Mycobacterium.</title>
        <authorList>
            <person name="Tortoli E."/>
            <person name="Trovato A."/>
            <person name="Cirillo D.M."/>
        </authorList>
    </citation>
    <scope>NUCLEOTIDE SEQUENCE [LARGE SCALE GENOMIC DNA]</scope>
    <source>
        <strain evidence="2 3">ATCC 33027</strain>
    </source>
</reference>
<name>A0A255DXF6_9MYCO</name>
<dbReference type="Proteomes" id="UP000216063">
    <property type="component" value="Unassembled WGS sequence"/>
</dbReference>